<dbReference type="GO" id="GO:0016787">
    <property type="term" value="F:hydrolase activity"/>
    <property type="evidence" value="ECO:0007669"/>
    <property type="project" value="UniProtKB-KW"/>
</dbReference>
<feature type="transmembrane region" description="Helical" evidence="11">
    <location>
        <begin position="217"/>
        <end position="238"/>
    </location>
</feature>
<comment type="cofactor">
    <cofactor evidence="1">
        <name>Zn(2+)</name>
        <dbReference type="ChEBI" id="CHEBI:29105"/>
    </cofactor>
</comment>
<evidence type="ECO:0000256" key="1">
    <source>
        <dbReference type="ARBA" id="ARBA00001947"/>
    </source>
</evidence>
<feature type="transmembrane region" description="Helical" evidence="11">
    <location>
        <begin position="388"/>
        <end position="409"/>
    </location>
</feature>
<keyword evidence="7" id="KW-0862">Zinc</keyword>
<feature type="transmembrane region" description="Helical" evidence="11">
    <location>
        <begin position="492"/>
        <end position="511"/>
    </location>
</feature>
<dbReference type="Proteomes" id="UP001595823">
    <property type="component" value="Unassembled WGS sequence"/>
</dbReference>
<evidence type="ECO:0000256" key="4">
    <source>
        <dbReference type="ARBA" id="ARBA00022692"/>
    </source>
</evidence>
<feature type="transmembrane region" description="Helical" evidence="11">
    <location>
        <begin position="98"/>
        <end position="116"/>
    </location>
</feature>
<feature type="domain" description="Peptidase M48" evidence="12">
    <location>
        <begin position="137"/>
        <end position="345"/>
    </location>
</feature>
<feature type="transmembrane region" description="Helical" evidence="11">
    <location>
        <begin position="258"/>
        <end position="278"/>
    </location>
</feature>
<evidence type="ECO:0000256" key="11">
    <source>
        <dbReference type="SAM" id="Phobius"/>
    </source>
</evidence>
<dbReference type="EC" id="3.4.24.-" evidence="13"/>
<evidence type="ECO:0000256" key="5">
    <source>
        <dbReference type="ARBA" id="ARBA00022723"/>
    </source>
</evidence>
<accession>A0ABV8TUM5</accession>
<evidence type="ECO:0000259" key="12">
    <source>
        <dbReference type="Pfam" id="PF01435"/>
    </source>
</evidence>
<evidence type="ECO:0000256" key="10">
    <source>
        <dbReference type="ARBA" id="ARBA00023136"/>
    </source>
</evidence>
<organism evidence="13 14">
    <name type="scientific">Salininema proteolyticum</name>
    <dbReference type="NCBI Taxonomy" id="1607685"/>
    <lineage>
        <taxon>Bacteria</taxon>
        <taxon>Bacillati</taxon>
        <taxon>Actinomycetota</taxon>
        <taxon>Actinomycetes</taxon>
        <taxon>Glycomycetales</taxon>
        <taxon>Glycomycetaceae</taxon>
        <taxon>Salininema</taxon>
    </lineage>
</organism>
<keyword evidence="2" id="KW-1003">Cell membrane</keyword>
<sequence length="934" mass="103014">MIGTGKRDRPARRPTVVPHLATATTLRFLQLVALLTVSAATMILEVRNLLDAETGRERCFRAAGVNFELDAPVNAAANYARNADMIATCVERYPSPTIWVGLVWTALLAFATYSLFHLIPLWKSRRALVVPLKSVDQNGAMDRHLRSLAEHAGLRRFPRVYVDPANPSTDALVYGTDRHPRLRLHAGLFELRRSDPDAFESVVLHEFGHIRNRDITITYTVIALWRVFLVLVLLPHLAVRAYSLRTAVVDYAWAENLVGIHTFNMVSTGLMTLLIYLARTDVLRARELHADLAAIEWGGDPHRRTSSDNEEGQERKHQRRRIRARFLDLWRNHPHVDLRAAAAREPALALRITPLAMVLTGLATSIIFLRVYSTLNAATVPDVVSTGLAALVGAAPAAGITAIHLWQSARLPESSGVRRPSGVAVGAWLGLGMAVGTALLDGNISLTRLPSHPEAPLMLVLLGTLFGWWAAQSVRVWAASRGDRFRWASPTAALVSFWIALTGLLVVWRFASGYYHGPINFFDAEALRQSWEDIIVSKGGEADSFVTAMWVWLFPVSMVALVPYLWTAIAALWGVVLLRPHGRDAEGPLRFCLRPALVGFGAGTALILTIRFFTDGGESAKLGDIEHAVFYYWSAAAVLIGVTIAAVGAARRADEARLLNALTASQLALWSGVAAFVLLTSADGCLGPFDTFATECSPPQPVAWTELRGLLDVVMIACLLVALLAAPVGRAASRFRPGPRTAAGSGSRVRTAFLAVVFLAVVVTSAARDLHYAKTLADPDYAQLDGLITTRDSKPRELVETQLWAWYEEGGEDLVVRFATEWSEIYDILGELRDAPEDERTQDRHYEIAMACYDLWGAVDEAYDYFYYPDPDLEEAWEDLLGDLFSDASDCVDGYNAYREGESGEQYADAVRRLTQVTAEQLLVFMEEAKKHRG</sequence>
<feature type="transmembrane region" description="Helical" evidence="11">
    <location>
        <begin position="662"/>
        <end position="682"/>
    </location>
</feature>
<reference evidence="14" key="1">
    <citation type="journal article" date="2019" name="Int. J. Syst. Evol. Microbiol.">
        <title>The Global Catalogue of Microorganisms (GCM) 10K type strain sequencing project: providing services to taxonomists for standard genome sequencing and annotation.</title>
        <authorList>
            <consortium name="The Broad Institute Genomics Platform"/>
            <consortium name="The Broad Institute Genome Sequencing Center for Infectious Disease"/>
            <person name="Wu L."/>
            <person name="Ma J."/>
        </authorList>
    </citation>
    <scope>NUCLEOTIDE SEQUENCE [LARGE SCALE GENOMIC DNA]</scope>
    <source>
        <strain evidence="14">IBRC-M 10908</strain>
    </source>
</reference>
<feature type="transmembrane region" description="Helical" evidence="11">
    <location>
        <begin position="552"/>
        <end position="579"/>
    </location>
</feature>
<feature type="transmembrane region" description="Helical" evidence="11">
    <location>
        <begin position="455"/>
        <end position="471"/>
    </location>
</feature>
<name>A0ABV8TUM5_9ACTN</name>
<evidence type="ECO:0000256" key="7">
    <source>
        <dbReference type="ARBA" id="ARBA00022833"/>
    </source>
</evidence>
<proteinExistence type="predicted"/>
<dbReference type="PANTHER" id="PTHR43221:SF2">
    <property type="entry name" value="PROTEASE HTPX HOMOLOG"/>
    <property type="match status" value="1"/>
</dbReference>
<feature type="transmembrane region" description="Helical" evidence="11">
    <location>
        <begin position="421"/>
        <end position="440"/>
    </location>
</feature>
<keyword evidence="14" id="KW-1185">Reference proteome</keyword>
<evidence type="ECO:0000313" key="13">
    <source>
        <dbReference type="EMBL" id="MFC4334175.1"/>
    </source>
</evidence>
<feature type="transmembrane region" description="Helical" evidence="11">
    <location>
        <begin position="749"/>
        <end position="767"/>
    </location>
</feature>
<feature type="transmembrane region" description="Helical" evidence="11">
    <location>
        <begin position="591"/>
        <end position="610"/>
    </location>
</feature>
<feature type="transmembrane region" description="Helical" evidence="11">
    <location>
        <begin position="709"/>
        <end position="728"/>
    </location>
</feature>
<dbReference type="Gene3D" id="3.30.2010.10">
    <property type="entry name" value="Metalloproteases ('zincins'), catalytic domain"/>
    <property type="match status" value="1"/>
</dbReference>
<evidence type="ECO:0000256" key="9">
    <source>
        <dbReference type="ARBA" id="ARBA00023049"/>
    </source>
</evidence>
<dbReference type="EMBL" id="JBHSDK010000003">
    <property type="protein sequence ID" value="MFC4334175.1"/>
    <property type="molecule type" value="Genomic_DNA"/>
</dbReference>
<keyword evidence="6 13" id="KW-0378">Hydrolase</keyword>
<dbReference type="InterPro" id="IPR001915">
    <property type="entry name" value="Peptidase_M48"/>
</dbReference>
<dbReference type="RefSeq" id="WP_380617912.1">
    <property type="nucleotide sequence ID" value="NZ_JBHSDK010000003.1"/>
</dbReference>
<keyword evidence="5" id="KW-0479">Metal-binding</keyword>
<evidence type="ECO:0000256" key="8">
    <source>
        <dbReference type="ARBA" id="ARBA00022989"/>
    </source>
</evidence>
<evidence type="ECO:0000313" key="14">
    <source>
        <dbReference type="Proteomes" id="UP001595823"/>
    </source>
</evidence>
<keyword evidence="10 11" id="KW-0472">Membrane</keyword>
<keyword evidence="4 11" id="KW-0812">Transmembrane</keyword>
<keyword evidence="9" id="KW-0482">Metalloprotease</keyword>
<comment type="caution">
    <text evidence="13">The sequence shown here is derived from an EMBL/GenBank/DDBJ whole genome shotgun (WGS) entry which is preliminary data.</text>
</comment>
<feature type="transmembrane region" description="Helical" evidence="11">
    <location>
        <begin position="20"/>
        <end position="44"/>
    </location>
</feature>
<evidence type="ECO:0000256" key="2">
    <source>
        <dbReference type="ARBA" id="ARBA00022475"/>
    </source>
</evidence>
<feature type="transmembrane region" description="Helical" evidence="11">
    <location>
        <begin position="630"/>
        <end position="650"/>
    </location>
</feature>
<gene>
    <name evidence="13" type="ORF">ACFPET_03085</name>
</gene>
<dbReference type="InterPro" id="IPR050083">
    <property type="entry name" value="HtpX_protease"/>
</dbReference>
<keyword evidence="3" id="KW-0645">Protease</keyword>
<dbReference type="PANTHER" id="PTHR43221">
    <property type="entry name" value="PROTEASE HTPX"/>
    <property type="match status" value="1"/>
</dbReference>
<evidence type="ECO:0000256" key="3">
    <source>
        <dbReference type="ARBA" id="ARBA00022670"/>
    </source>
</evidence>
<dbReference type="Pfam" id="PF01435">
    <property type="entry name" value="Peptidase_M48"/>
    <property type="match status" value="1"/>
</dbReference>
<evidence type="ECO:0000256" key="6">
    <source>
        <dbReference type="ARBA" id="ARBA00022801"/>
    </source>
</evidence>
<protein>
    <submittedName>
        <fullName evidence="13">M48 family metallopeptidase</fullName>
        <ecNumber evidence="13">3.4.24.-</ecNumber>
    </submittedName>
</protein>
<keyword evidence="8 11" id="KW-1133">Transmembrane helix</keyword>
<feature type="transmembrane region" description="Helical" evidence="11">
    <location>
        <begin position="348"/>
        <end position="368"/>
    </location>
</feature>